<reference evidence="1" key="1">
    <citation type="submission" date="2018-05" db="EMBL/GenBank/DDBJ databases">
        <authorList>
            <person name="Lanie J.A."/>
            <person name="Ng W.-L."/>
            <person name="Kazmierczak K.M."/>
            <person name="Andrzejewski T.M."/>
            <person name="Davidsen T.M."/>
            <person name="Wayne K.J."/>
            <person name="Tettelin H."/>
            <person name="Glass J.I."/>
            <person name="Rusch D."/>
            <person name="Podicherti R."/>
            <person name="Tsui H.-C.T."/>
            <person name="Winkler M.E."/>
        </authorList>
    </citation>
    <scope>NUCLEOTIDE SEQUENCE</scope>
</reference>
<dbReference type="AlphaFoldDB" id="A0A381Q0I7"/>
<organism evidence="1">
    <name type="scientific">marine metagenome</name>
    <dbReference type="NCBI Taxonomy" id="408172"/>
    <lineage>
        <taxon>unclassified sequences</taxon>
        <taxon>metagenomes</taxon>
        <taxon>ecological metagenomes</taxon>
    </lineage>
</organism>
<sequence>MKNKVFAFWLILISTLAKFQQRIPSIPLGSLTMDNRLPFINAGLLIGLFVFSLSGASAQDEIKRTPWGKPDLNGYWDYHHLTPLQRPEIFAGIEVMNEEQAKDWEDNAYNREAENRGRSNPNVNYVGVDLWHEEAFAEWETDDHRTSLITDPPNGRLPAMRENRQAELRARPRYRGYSRGPEDRTMQERCIWSPQSVPPIKTLIENAMLQLVLTEDFAVIQTERLHDSRVVPLDNRTPLPTEVKQYYGSSTGYWDGDTLVIETTGIHPSYSYQGSSPDMKVIERLTLKPDNRIWYEYTIDDPNTWDQPWTAAFHWKNHSGPTFEFACHEFNYGLTGILSGARAEEYRELTGEDYDRPAVEAEYR</sequence>
<evidence type="ECO:0000313" key="1">
    <source>
        <dbReference type="EMBL" id="SUZ72836.1"/>
    </source>
</evidence>
<proteinExistence type="predicted"/>
<dbReference type="EMBL" id="UINC01001160">
    <property type="protein sequence ID" value="SUZ72836.1"/>
    <property type="molecule type" value="Genomic_DNA"/>
</dbReference>
<protein>
    <submittedName>
        <fullName evidence="1">Uncharacterized protein</fullName>
    </submittedName>
</protein>
<accession>A0A381Q0I7</accession>
<gene>
    <name evidence="1" type="ORF">METZ01_LOCUS25690</name>
</gene>
<name>A0A381Q0I7_9ZZZZ</name>